<gene>
    <name evidence="3" type="ORF">SAMN05216179_0527</name>
</gene>
<dbReference type="GO" id="GO:0008206">
    <property type="term" value="P:bile acid metabolic process"/>
    <property type="evidence" value="ECO:0007669"/>
    <property type="project" value="UniProtKB-ARBA"/>
</dbReference>
<dbReference type="PANTHER" id="PTHR42760">
    <property type="entry name" value="SHORT-CHAIN DEHYDROGENASES/REDUCTASES FAMILY MEMBER"/>
    <property type="match status" value="1"/>
</dbReference>
<dbReference type="SUPFAM" id="SSF51735">
    <property type="entry name" value="NAD(P)-binding Rossmann-fold domains"/>
    <property type="match status" value="1"/>
</dbReference>
<dbReference type="PRINTS" id="PR00081">
    <property type="entry name" value="GDHRDH"/>
</dbReference>
<keyword evidence="2" id="KW-0560">Oxidoreductase</keyword>
<dbReference type="InterPro" id="IPR002347">
    <property type="entry name" value="SDR_fam"/>
</dbReference>
<evidence type="ECO:0000313" key="4">
    <source>
        <dbReference type="Proteomes" id="UP000184184"/>
    </source>
</evidence>
<name>A0A1M7K019_9BACI</name>
<dbReference type="PRINTS" id="PR00080">
    <property type="entry name" value="SDRFAMILY"/>
</dbReference>
<dbReference type="GO" id="GO:0006633">
    <property type="term" value="P:fatty acid biosynthetic process"/>
    <property type="evidence" value="ECO:0007669"/>
    <property type="project" value="TreeGrafter"/>
</dbReference>
<protein>
    <submittedName>
        <fullName evidence="3">3-oxoacyl-[acyl-carrier protein] reductase</fullName>
    </submittedName>
</protein>
<keyword evidence="4" id="KW-1185">Reference proteome</keyword>
<organism evidence="3 4">
    <name type="scientific">Gracilibacillus kekensis</name>
    <dbReference type="NCBI Taxonomy" id="1027249"/>
    <lineage>
        <taxon>Bacteria</taxon>
        <taxon>Bacillati</taxon>
        <taxon>Bacillota</taxon>
        <taxon>Bacilli</taxon>
        <taxon>Bacillales</taxon>
        <taxon>Bacillaceae</taxon>
        <taxon>Gracilibacillus</taxon>
    </lineage>
</organism>
<dbReference type="Pfam" id="PF13561">
    <property type="entry name" value="adh_short_C2"/>
    <property type="match status" value="1"/>
</dbReference>
<dbReference type="AlphaFoldDB" id="A0A1M7K019"/>
<dbReference type="GO" id="GO:0048038">
    <property type="term" value="F:quinone binding"/>
    <property type="evidence" value="ECO:0007669"/>
    <property type="project" value="TreeGrafter"/>
</dbReference>
<dbReference type="Proteomes" id="UP000184184">
    <property type="component" value="Unassembled WGS sequence"/>
</dbReference>
<dbReference type="NCBIfam" id="NF005559">
    <property type="entry name" value="PRK07231.1"/>
    <property type="match status" value="1"/>
</dbReference>
<evidence type="ECO:0000256" key="1">
    <source>
        <dbReference type="ARBA" id="ARBA00006484"/>
    </source>
</evidence>
<dbReference type="InterPro" id="IPR020904">
    <property type="entry name" value="Sc_DH/Rdtase_CS"/>
</dbReference>
<sequence length="254" mass="27573">MFTMDLTGKVAVVTGGANGIGKAIVEALRSSNAKVAVIDLNQYPQQENNDLFYIQADVSQKKDIDHMVDQVISHFGRIDILVNNAGISTMDSFVDIREEDWDKTMDVNAKGVQLCSQAIAKKMQQQGNGGKIINIASQAGKNGYRFMGSYVASKHAVVGLTKVMALELASDQINVNAVCPGIVETSMKHREREIGGKLRNLDAQAIKEEDFSQVPLGRTGTPEDIAYVVIFLASKFANYMTGQAINVTGGMTMH</sequence>
<dbReference type="InterPro" id="IPR036291">
    <property type="entry name" value="NAD(P)-bd_dom_sf"/>
</dbReference>
<dbReference type="GO" id="GO:0016616">
    <property type="term" value="F:oxidoreductase activity, acting on the CH-OH group of donors, NAD or NADP as acceptor"/>
    <property type="evidence" value="ECO:0007669"/>
    <property type="project" value="TreeGrafter"/>
</dbReference>
<dbReference type="EMBL" id="FRCZ01000001">
    <property type="protein sequence ID" value="SHM58568.1"/>
    <property type="molecule type" value="Genomic_DNA"/>
</dbReference>
<dbReference type="CDD" id="cd05233">
    <property type="entry name" value="SDR_c"/>
    <property type="match status" value="1"/>
</dbReference>
<dbReference type="STRING" id="1027249.SAMN05216179_0527"/>
<evidence type="ECO:0000313" key="3">
    <source>
        <dbReference type="EMBL" id="SHM58568.1"/>
    </source>
</evidence>
<comment type="similarity">
    <text evidence="1">Belongs to the short-chain dehydrogenases/reductases (SDR) family.</text>
</comment>
<dbReference type="Gene3D" id="3.40.50.720">
    <property type="entry name" value="NAD(P)-binding Rossmann-like Domain"/>
    <property type="match status" value="1"/>
</dbReference>
<evidence type="ECO:0000256" key="2">
    <source>
        <dbReference type="ARBA" id="ARBA00023002"/>
    </source>
</evidence>
<dbReference type="PANTHER" id="PTHR42760:SF133">
    <property type="entry name" value="3-OXOACYL-[ACYL-CARRIER-PROTEIN] REDUCTASE"/>
    <property type="match status" value="1"/>
</dbReference>
<dbReference type="FunFam" id="3.40.50.720:FF:000084">
    <property type="entry name" value="Short-chain dehydrogenase reductase"/>
    <property type="match status" value="1"/>
</dbReference>
<dbReference type="RefSeq" id="WP_073199361.1">
    <property type="nucleotide sequence ID" value="NZ_FRCZ01000001.1"/>
</dbReference>
<reference evidence="3 4" key="1">
    <citation type="submission" date="2016-11" db="EMBL/GenBank/DDBJ databases">
        <authorList>
            <person name="Jaros S."/>
            <person name="Januszkiewicz K."/>
            <person name="Wedrychowicz H."/>
        </authorList>
    </citation>
    <scope>NUCLEOTIDE SEQUENCE [LARGE SCALE GENOMIC DNA]</scope>
    <source>
        <strain evidence="3 4">CGMCC 1.10681</strain>
    </source>
</reference>
<accession>A0A1M7K019</accession>
<dbReference type="PROSITE" id="PS00061">
    <property type="entry name" value="ADH_SHORT"/>
    <property type="match status" value="1"/>
</dbReference>
<dbReference type="OrthoDB" id="9803333at2"/>
<proteinExistence type="inferred from homology"/>